<keyword evidence="4" id="KW-1185">Reference proteome</keyword>
<dbReference type="Proteomes" id="UP000027778">
    <property type="component" value="Unassembled WGS sequence"/>
</dbReference>
<dbReference type="InterPro" id="IPR000073">
    <property type="entry name" value="AB_hydrolase_1"/>
</dbReference>
<dbReference type="RefSeq" id="WP_033672399.1">
    <property type="nucleotide sequence ID" value="NZ_JOTM01000001.1"/>
</dbReference>
<feature type="domain" description="AB hydrolase-1" evidence="2">
    <location>
        <begin position="42"/>
        <end position="219"/>
    </location>
</feature>
<dbReference type="GO" id="GO:0016787">
    <property type="term" value="F:hydrolase activity"/>
    <property type="evidence" value="ECO:0007669"/>
    <property type="project" value="UniProtKB-KW"/>
</dbReference>
<dbReference type="PANTHER" id="PTHR43798:SF31">
    <property type="entry name" value="AB HYDROLASE SUPERFAMILY PROTEIN YCLE"/>
    <property type="match status" value="1"/>
</dbReference>
<dbReference type="eggNOG" id="COG1073">
    <property type="taxonomic scope" value="Bacteria"/>
</dbReference>
<evidence type="ECO:0000256" key="1">
    <source>
        <dbReference type="ARBA" id="ARBA00022801"/>
    </source>
</evidence>
<sequence>MKQLKIIFIPGWGMEEMVWDSILPYFQEYSVQCVQWRDVKKMSDFTERVMEEANGKDVILVGWSLGALVALQACNRVQTKGMILIGSTAKFTTDKDYASGWNCSFVERMKRGLLKRKDDTLKRFYKSMFAEQEMKKSEQFVSVTEHFQGDSTESLQLGLDYLIETDMRNQLKYIKTPILILHGERDEICPLAAAYYIDENTNGTMKVVNGAGHALCITHFEYCANEIIQFVKGIQNDQQNVITKTV</sequence>
<keyword evidence="1" id="KW-0378">Hydrolase</keyword>
<dbReference type="OrthoDB" id="9773293at2"/>
<dbReference type="SUPFAM" id="SSF53474">
    <property type="entry name" value="alpha/beta-Hydrolases"/>
    <property type="match status" value="1"/>
</dbReference>
<evidence type="ECO:0000259" key="2">
    <source>
        <dbReference type="Pfam" id="PF00561"/>
    </source>
</evidence>
<dbReference type="AlphaFoldDB" id="A0A073KHK5"/>
<gene>
    <name evidence="3" type="ORF">BAGA_02110</name>
</gene>
<dbReference type="PANTHER" id="PTHR43798">
    <property type="entry name" value="MONOACYLGLYCEROL LIPASE"/>
    <property type="match status" value="1"/>
</dbReference>
<accession>A0A073KHK5</accession>
<evidence type="ECO:0000313" key="3">
    <source>
        <dbReference type="EMBL" id="KEK26055.1"/>
    </source>
</evidence>
<dbReference type="GO" id="GO:0016020">
    <property type="term" value="C:membrane"/>
    <property type="evidence" value="ECO:0007669"/>
    <property type="project" value="TreeGrafter"/>
</dbReference>
<name>A0A073KHK5_9BACI</name>
<dbReference type="EMBL" id="JOTM01000001">
    <property type="protein sequence ID" value="KEK26055.1"/>
    <property type="molecule type" value="Genomic_DNA"/>
</dbReference>
<dbReference type="Pfam" id="PF00561">
    <property type="entry name" value="Abhydrolase_1"/>
    <property type="match status" value="1"/>
</dbReference>
<protein>
    <submittedName>
        <fullName evidence="3">Transporter</fullName>
    </submittedName>
</protein>
<organism evidence="3 4">
    <name type="scientific">Bacillus gaemokensis</name>
    <dbReference type="NCBI Taxonomy" id="574375"/>
    <lineage>
        <taxon>Bacteria</taxon>
        <taxon>Bacillati</taxon>
        <taxon>Bacillota</taxon>
        <taxon>Bacilli</taxon>
        <taxon>Bacillales</taxon>
        <taxon>Bacillaceae</taxon>
        <taxon>Bacillus</taxon>
        <taxon>Bacillus cereus group</taxon>
    </lineage>
</organism>
<proteinExistence type="predicted"/>
<dbReference type="Gene3D" id="3.40.50.1820">
    <property type="entry name" value="alpha/beta hydrolase"/>
    <property type="match status" value="1"/>
</dbReference>
<comment type="caution">
    <text evidence="3">The sequence shown here is derived from an EMBL/GenBank/DDBJ whole genome shotgun (WGS) entry which is preliminary data.</text>
</comment>
<dbReference type="InterPro" id="IPR050266">
    <property type="entry name" value="AB_hydrolase_sf"/>
</dbReference>
<reference evidence="3 4" key="1">
    <citation type="submission" date="2014-06" db="EMBL/GenBank/DDBJ databases">
        <title>Draft genome sequence of Bacillus gaemokensis JCM 15801 (MCCC 1A00707).</title>
        <authorList>
            <person name="Lai Q."/>
            <person name="Liu Y."/>
            <person name="Shao Z."/>
        </authorList>
    </citation>
    <scope>NUCLEOTIDE SEQUENCE [LARGE SCALE GENOMIC DNA]</scope>
    <source>
        <strain evidence="3 4">JCM 15801</strain>
    </source>
</reference>
<dbReference type="STRING" id="574375.AZF08_02180"/>
<evidence type="ECO:0000313" key="4">
    <source>
        <dbReference type="Proteomes" id="UP000027778"/>
    </source>
</evidence>
<dbReference type="InterPro" id="IPR029058">
    <property type="entry name" value="AB_hydrolase_fold"/>
</dbReference>